<name>A0ABV7VX50_9GAMM</name>
<accession>A0ABV7VX50</accession>
<evidence type="ECO:0000313" key="4">
    <source>
        <dbReference type="Proteomes" id="UP001595722"/>
    </source>
</evidence>
<feature type="domain" description="Replication-associated protein G2P C-terminal" evidence="2">
    <location>
        <begin position="317"/>
        <end position="402"/>
    </location>
</feature>
<dbReference type="Pfam" id="PF05144">
    <property type="entry name" value="Phage_CRI"/>
    <property type="match status" value="1"/>
</dbReference>
<proteinExistence type="predicted"/>
<sequence length="413" mass="46989">MIDRLVIHIPFLDTYVVNGNGEDTGIMDVAQLLNTEATVAGRTVNRTSDGKVTVEDLYHPYESIPSWASGMAVKSFTRPMNSWPYVELKASPAKLLQGHNVYGTEDYKKCVYEMLGLLAISFPKLNTMLDVQTAHISSIDVTYSVKAASQQIADQFIKYCASLRSGQTKSREQYPTTVYFGKRDSRHKRLKIYLKHYELKNYISELKKKNIDGEYDEAIAINSSQDLIEYTRGLIRFEATIRKRWLSDRAIPVGLIELGNFAKKYSEENAKSLWKQLHEEAFKDVFKTFEGGQVMDYSDDHVLDILKAKHSKPRKNGSMNHSVALRAFRFYRSIASEGYDEIQATTPSSTFYRQIGHLKDAGIPLANLQNLHKIKSNVVPVIQLIKMDYENQHPAIYQEPVSGLNRPKLSLVS</sequence>
<evidence type="ECO:0000259" key="2">
    <source>
        <dbReference type="Pfam" id="PF05155"/>
    </source>
</evidence>
<feature type="domain" description="Replication-associated protein G2P N-terminal" evidence="1">
    <location>
        <begin position="1"/>
        <end position="250"/>
    </location>
</feature>
<dbReference type="InterPro" id="IPR022686">
    <property type="entry name" value="G2P_N"/>
</dbReference>
<dbReference type="RefSeq" id="WP_376867804.1">
    <property type="nucleotide sequence ID" value="NZ_JBHRYB010000015.1"/>
</dbReference>
<dbReference type="Pfam" id="PF05155">
    <property type="entry name" value="G2P_X_C"/>
    <property type="match status" value="1"/>
</dbReference>
<keyword evidence="4" id="KW-1185">Reference proteome</keyword>
<evidence type="ECO:0000313" key="3">
    <source>
        <dbReference type="EMBL" id="MFC3681412.1"/>
    </source>
</evidence>
<dbReference type="EMBL" id="JBHRYB010000015">
    <property type="protein sequence ID" value="MFC3681412.1"/>
    <property type="molecule type" value="Genomic_DNA"/>
</dbReference>
<dbReference type="InterPro" id="IPR006516">
    <property type="entry name" value="G2P"/>
</dbReference>
<dbReference type="InterPro" id="IPR022688">
    <property type="entry name" value="G2P_C"/>
</dbReference>
<dbReference type="NCBIfam" id="TIGR01629">
    <property type="entry name" value="rep_II_X"/>
    <property type="match status" value="1"/>
</dbReference>
<dbReference type="Proteomes" id="UP001595722">
    <property type="component" value="Unassembled WGS sequence"/>
</dbReference>
<comment type="caution">
    <text evidence="3">The sequence shown here is derived from an EMBL/GenBank/DDBJ whole genome shotgun (WGS) entry which is preliminary data.</text>
</comment>
<reference evidence="4" key="1">
    <citation type="journal article" date="2019" name="Int. J. Syst. Evol. Microbiol.">
        <title>The Global Catalogue of Microorganisms (GCM) 10K type strain sequencing project: providing services to taxonomists for standard genome sequencing and annotation.</title>
        <authorList>
            <consortium name="The Broad Institute Genomics Platform"/>
            <consortium name="The Broad Institute Genome Sequencing Center for Infectious Disease"/>
            <person name="Wu L."/>
            <person name="Ma J."/>
        </authorList>
    </citation>
    <scope>NUCLEOTIDE SEQUENCE [LARGE SCALE GENOMIC DNA]</scope>
    <source>
        <strain evidence="4">KCTC 42424</strain>
    </source>
</reference>
<gene>
    <name evidence="3" type="ORF">ACFOMG_15005</name>
</gene>
<protein>
    <submittedName>
        <fullName evidence="3">Phage/plasmid replication protein, II/X family</fullName>
    </submittedName>
</protein>
<organism evidence="3 4">
    <name type="scientific">Bacterioplanoides pacificum</name>
    <dbReference type="NCBI Taxonomy" id="1171596"/>
    <lineage>
        <taxon>Bacteria</taxon>
        <taxon>Pseudomonadati</taxon>
        <taxon>Pseudomonadota</taxon>
        <taxon>Gammaproteobacteria</taxon>
        <taxon>Oceanospirillales</taxon>
        <taxon>Oceanospirillaceae</taxon>
        <taxon>Bacterioplanoides</taxon>
    </lineage>
</organism>
<evidence type="ECO:0000259" key="1">
    <source>
        <dbReference type="Pfam" id="PF05144"/>
    </source>
</evidence>